<dbReference type="PANTHER" id="PTHR10491">
    <property type="entry name" value="DTDP-4-DEHYDRORHAMNOSE REDUCTASE"/>
    <property type="match status" value="1"/>
</dbReference>
<dbReference type="UniPathway" id="UPA00124"/>
<dbReference type="FunFam" id="3.40.50.720:FF:000159">
    <property type="entry name" value="dTDP-4-dehydrorhamnose reductase"/>
    <property type="match status" value="1"/>
</dbReference>
<dbReference type="CDD" id="cd05254">
    <property type="entry name" value="dTDP_HR_like_SDR_e"/>
    <property type="match status" value="1"/>
</dbReference>
<dbReference type="InterPro" id="IPR005913">
    <property type="entry name" value="dTDP_dehydrorham_reduct"/>
</dbReference>
<comment type="caution">
    <text evidence="4">The sequence shown here is derived from an EMBL/GenBank/DDBJ whole genome shotgun (WGS) entry which is preliminary data.</text>
</comment>
<dbReference type="EC" id="1.1.1.133" evidence="2"/>
<dbReference type="GO" id="GO:0019305">
    <property type="term" value="P:dTDP-rhamnose biosynthetic process"/>
    <property type="evidence" value="ECO:0007669"/>
    <property type="project" value="UniProtKB-UniPathway"/>
</dbReference>
<dbReference type="GO" id="GO:0008831">
    <property type="term" value="F:dTDP-4-dehydrorhamnose reductase activity"/>
    <property type="evidence" value="ECO:0007669"/>
    <property type="project" value="UniProtKB-EC"/>
</dbReference>
<dbReference type="Pfam" id="PF04321">
    <property type="entry name" value="RmlD_sub_bind"/>
    <property type="match status" value="1"/>
</dbReference>
<dbReference type="PANTHER" id="PTHR10491:SF4">
    <property type="entry name" value="METHIONINE ADENOSYLTRANSFERASE 2 SUBUNIT BETA"/>
    <property type="match status" value="1"/>
</dbReference>
<evidence type="ECO:0000256" key="1">
    <source>
        <dbReference type="ARBA" id="ARBA00010944"/>
    </source>
</evidence>
<keyword evidence="2 4" id="KW-0560">Oxidoreductase</keyword>
<evidence type="ECO:0000256" key="2">
    <source>
        <dbReference type="RuleBase" id="RU364082"/>
    </source>
</evidence>
<dbReference type="InterPro" id="IPR036291">
    <property type="entry name" value="NAD(P)-bd_dom_sf"/>
</dbReference>
<feature type="domain" description="RmlD-like substrate binding" evidence="3">
    <location>
        <begin position="2"/>
        <end position="274"/>
    </location>
</feature>
<protein>
    <recommendedName>
        <fullName evidence="2">dTDP-4-dehydrorhamnose reductase</fullName>
        <ecNumber evidence="2">1.1.1.133</ecNumber>
    </recommendedName>
</protein>
<dbReference type="SUPFAM" id="SSF51735">
    <property type="entry name" value="NAD(P)-binding Rossmann-fold domains"/>
    <property type="match status" value="1"/>
</dbReference>
<proteinExistence type="inferred from homology"/>
<evidence type="ECO:0000259" key="3">
    <source>
        <dbReference type="Pfam" id="PF04321"/>
    </source>
</evidence>
<dbReference type="GO" id="GO:0005829">
    <property type="term" value="C:cytosol"/>
    <property type="evidence" value="ECO:0007669"/>
    <property type="project" value="TreeGrafter"/>
</dbReference>
<keyword evidence="2" id="KW-0521">NADP</keyword>
<comment type="pathway">
    <text evidence="2">Carbohydrate biosynthesis; dTDP-L-rhamnose biosynthesis.</text>
</comment>
<gene>
    <name evidence="4" type="primary">rfbD</name>
    <name evidence="4" type="ORF">ENL71_09045</name>
</gene>
<dbReference type="NCBIfam" id="TIGR01214">
    <property type="entry name" value="rmlD"/>
    <property type="match status" value="1"/>
</dbReference>
<dbReference type="Gene3D" id="3.90.25.10">
    <property type="entry name" value="UDP-galactose 4-epimerase, domain 1"/>
    <property type="match status" value="1"/>
</dbReference>
<accession>A0A7C5V2E5</accession>
<reference evidence="4" key="1">
    <citation type="journal article" date="2020" name="mSystems">
        <title>Genome- and Community-Level Interaction Insights into Carbon Utilization and Element Cycling Functions of Hydrothermarchaeota in Hydrothermal Sediment.</title>
        <authorList>
            <person name="Zhou Z."/>
            <person name="Liu Y."/>
            <person name="Xu W."/>
            <person name="Pan J."/>
            <person name="Luo Z.H."/>
            <person name="Li M."/>
        </authorList>
    </citation>
    <scope>NUCLEOTIDE SEQUENCE [LARGE SCALE GENOMIC DNA]</scope>
    <source>
        <strain evidence="4">SpSt-102</strain>
    </source>
</reference>
<comment type="similarity">
    <text evidence="1 2">Belongs to the dTDP-4-dehydrorhamnose reductase family.</text>
</comment>
<evidence type="ECO:0000313" key="4">
    <source>
        <dbReference type="EMBL" id="HHS02606.1"/>
    </source>
</evidence>
<dbReference type="InterPro" id="IPR029903">
    <property type="entry name" value="RmlD-like-bd"/>
</dbReference>
<comment type="function">
    <text evidence="2">Catalyzes the reduction of dTDP-6-deoxy-L-lyxo-4-hexulose to yield dTDP-L-rhamnose.</text>
</comment>
<sequence>MILITGSKGQLGSEFIKQFENKYNVKGIDIEQVDITDLDSTVNYISAIKPSIIIHCAAYTNVDGCESDKDIAFKVNAIGTRNVAMAAEKVGAKLVYISTDYVFDGEKEKPYNEFDRPNPISIYGLSKLAGEEFVKTFCSRYFIVRVAWLYGENGNNFVKTIVKLAKEKGEIDVVNDQRGNPTFTKDVVQAVEVIMNSEKYGTYHVTNEGIASWYDFACKIVSTFGIDCKANPTTSDKFIRPAKRPKNSALDKMMLRLEFGYKMRYWEEAFEEFAMLMKGRI</sequence>
<dbReference type="Gene3D" id="3.40.50.720">
    <property type="entry name" value="NAD(P)-binding Rossmann-like Domain"/>
    <property type="match status" value="1"/>
</dbReference>
<name>A0A7C5V2E5_9FIRM</name>
<organism evidence="4">
    <name type="scientific">Caldicellulosiruptor owensensis</name>
    <dbReference type="NCBI Taxonomy" id="55205"/>
    <lineage>
        <taxon>Bacteria</taxon>
        <taxon>Bacillati</taxon>
        <taxon>Bacillota</taxon>
        <taxon>Bacillota incertae sedis</taxon>
        <taxon>Caldicellulosiruptorales</taxon>
        <taxon>Caldicellulosiruptoraceae</taxon>
        <taxon>Caldicellulosiruptor</taxon>
    </lineage>
</organism>
<dbReference type="EMBL" id="DRUZ01000102">
    <property type="protein sequence ID" value="HHS02606.1"/>
    <property type="molecule type" value="Genomic_DNA"/>
</dbReference>
<dbReference type="AlphaFoldDB" id="A0A7C5V2E5"/>